<dbReference type="EMBL" id="CAJNOM010000369">
    <property type="protein sequence ID" value="CAF1397603.1"/>
    <property type="molecule type" value="Genomic_DNA"/>
</dbReference>
<evidence type="ECO:0000313" key="2">
    <source>
        <dbReference type="EMBL" id="CAF0863333.1"/>
    </source>
</evidence>
<accession>A0A813X0G9</accession>
<evidence type="ECO:0000313" key="6">
    <source>
        <dbReference type="Proteomes" id="UP000663877"/>
    </source>
</evidence>
<evidence type="ECO:0000313" key="5">
    <source>
        <dbReference type="Proteomes" id="UP000663832"/>
    </source>
</evidence>
<evidence type="ECO:0000313" key="3">
    <source>
        <dbReference type="EMBL" id="CAF1393938.1"/>
    </source>
</evidence>
<dbReference type="GO" id="GO:0003950">
    <property type="term" value="F:NAD+ poly-ADP-ribosyltransferase activity"/>
    <property type="evidence" value="ECO:0007669"/>
    <property type="project" value="InterPro"/>
</dbReference>
<dbReference type="EMBL" id="CAJNOI010000026">
    <property type="protein sequence ID" value="CAF0863333.1"/>
    <property type="molecule type" value="Genomic_DNA"/>
</dbReference>
<gene>
    <name evidence="2" type="ORF">BJG266_LOCUS8501</name>
    <name evidence="3" type="ORF">QVE165_LOCUS36371</name>
    <name evidence="4" type="ORF">QVE165_LOCUS36574</name>
</gene>
<reference evidence="2" key="1">
    <citation type="submission" date="2021-02" db="EMBL/GenBank/DDBJ databases">
        <authorList>
            <person name="Nowell W R."/>
        </authorList>
    </citation>
    <scope>NUCLEOTIDE SEQUENCE</scope>
</reference>
<dbReference type="SUPFAM" id="SSF56399">
    <property type="entry name" value="ADP-ribosylation"/>
    <property type="match status" value="1"/>
</dbReference>
<dbReference type="OrthoDB" id="10256774at2759"/>
<feature type="domain" description="PARP catalytic" evidence="1">
    <location>
        <begin position="184"/>
        <end position="291"/>
    </location>
</feature>
<organism evidence="2 6">
    <name type="scientific">Adineta steineri</name>
    <dbReference type="NCBI Taxonomy" id="433720"/>
    <lineage>
        <taxon>Eukaryota</taxon>
        <taxon>Metazoa</taxon>
        <taxon>Spiralia</taxon>
        <taxon>Gnathifera</taxon>
        <taxon>Rotifera</taxon>
        <taxon>Eurotatoria</taxon>
        <taxon>Bdelloidea</taxon>
        <taxon>Adinetida</taxon>
        <taxon>Adinetidae</taxon>
        <taxon>Adineta</taxon>
    </lineage>
</organism>
<protein>
    <recommendedName>
        <fullName evidence="1">PARP catalytic domain-containing protein</fullName>
    </recommendedName>
</protein>
<name>A0A813X0G9_9BILA</name>
<comment type="caution">
    <text evidence="2">The sequence shown here is derived from an EMBL/GenBank/DDBJ whole genome shotgun (WGS) entry which is preliminary data.</text>
</comment>
<dbReference type="Proteomes" id="UP000663877">
    <property type="component" value="Unassembled WGS sequence"/>
</dbReference>
<evidence type="ECO:0000313" key="4">
    <source>
        <dbReference type="EMBL" id="CAF1397603.1"/>
    </source>
</evidence>
<dbReference type="EMBL" id="CAJNOM010000365">
    <property type="protein sequence ID" value="CAF1393938.1"/>
    <property type="molecule type" value="Genomic_DNA"/>
</dbReference>
<sequence>MQAMEELEKLAKKLDEIDDKFKTEDRSDPSWNIRVQKKDLIVEQMHELFPIVPDSFPLSRYLLSSSFGHQVVAVMWIEFKKDPFHLNILCYMLLNASSNFLTCHILPVLSNIMNQCDSNQLCQLKQTLLAYSPPHNTSRYAMKLKLLEKIEPQIDFSISDIVKDSYWWRDVESKFFNSLSGTSQFRLCGLRIIRNKKLFDNFNNYRDYLGENSQILFVYHGSSSKSLEGIAKNGFLEPHMLDNVANKISILDQGYFGRGIYQGFAADYAIHYAENYKKSNEILLSMVLPGRSYIVKKGGEKYGQVCESDFDSHLSPENKEIVLFQSKQILPLFIIRFERIPNANIVEEQC</sequence>
<proteinExistence type="predicted"/>
<evidence type="ECO:0000259" key="1">
    <source>
        <dbReference type="Pfam" id="PF00644"/>
    </source>
</evidence>
<dbReference type="Pfam" id="PF00644">
    <property type="entry name" value="PARP"/>
    <property type="match status" value="1"/>
</dbReference>
<keyword evidence="5" id="KW-1185">Reference proteome</keyword>
<dbReference type="Gene3D" id="3.90.228.10">
    <property type="match status" value="1"/>
</dbReference>
<dbReference type="InterPro" id="IPR012317">
    <property type="entry name" value="Poly(ADP-ribose)pol_cat_dom"/>
</dbReference>
<dbReference type="AlphaFoldDB" id="A0A813X0G9"/>
<dbReference type="Proteomes" id="UP000663832">
    <property type="component" value="Unassembled WGS sequence"/>
</dbReference>